<dbReference type="Pfam" id="PF13445">
    <property type="entry name" value="zf-RING_UBOX"/>
    <property type="match status" value="1"/>
</dbReference>
<evidence type="ECO:0000256" key="2">
    <source>
        <dbReference type="ARBA" id="ARBA00022771"/>
    </source>
</evidence>
<dbReference type="GO" id="GO:0008270">
    <property type="term" value="F:zinc ion binding"/>
    <property type="evidence" value="ECO:0007669"/>
    <property type="project" value="UniProtKB-KW"/>
</dbReference>
<dbReference type="SUPFAM" id="SSF57850">
    <property type="entry name" value="RING/U-box"/>
    <property type="match status" value="2"/>
</dbReference>
<feature type="domain" description="RING-type" evidence="6">
    <location>
        <begin position="323"/>
        <end position="414"/>
    </location>
</feature>
<dbReference type="PROSITE" id="PS50089">
    <property type="entry name" value="ZF_RING_2"/>
    <property type="match status" value="2"/>
</dbReference>
<evidence type="ECO:0000256" key="3">
    <source>
        <dbReference type="ARBA" id="ARBA00022833"/>
    </source>
</evidence>
<protein>
    <recommendedName>
        <fullName evidence="6">RING-type domain-containing protein</fullName>
    </recommendedName>
</protein>
<comment type="caution">
    <text evidence="7">The sequence shown here is derived from an EMBL/GenBank/DDBJ whole genome shotgun (WGS) entry which is preliminary data.</text>
</comment>
<dbReference type="PANTHER" id="PTHR14991">
    <property type="entry name" value="RING FINGER PROTEIN 32"/>
    <property type="match status" value="1"/>
</dbReference>
<sequence length="424" mass="48925">MTIMATKGRGGSDNVNYSSALMSSAIQDHRARTLDLSMPGRLSNKNIVRPRPIQRNQIKSVIDTGLKKKSETNSSASTQTLPIPKPDGEREYVIQDSQTIIPHRQRGTLAERIGLIQVQNNDAENHLTEAAWGEIKQRSNDREDSNCPCAICQEDFGLGPQVLLSCSHVFHRACLTTFERFVSYKANGSDQRTCPICRRAQYEKRIIYEGAKIHRAKCAARIQAAWRGYIVRQWYKSFRLDMSNIPNDTKLRRRFYQDKLSEITDRIVASCDFDLNELFNEIDRNVERARAIRQAFDARIRTIDEDEWQQIQERAKLRHELECSICKCLLQPINIEAVFKNMKKPIKTNKNKLEKLFPQLKPIEEKPAVIKQAEQQQPKRPLVLLSCTHVFHATCLQMFEEYCCDPTPNCPVCRTAYQKNTFSF</sequence>
<reference evidence="7" key="1">
    <citation type="submission" date="2021-02" db="EMBL/GenBank/DDBJ databases">
        <authorList>
            <person name="Nowell W R."/>
        </authorList>
    </citation>
    <scope>NUCLEOTIDE SEQUENCE</scope>
</reference>
<dbReference type="PROSITE" id="PS50096">
    <property type="entry name" value="IQ"/>
    <property type="match status" value="1"/>
</dbReference>
<evidence type="ECO:0000256" key="5">
    <source>
        <dbReference type="SAM" id="MobiDB-lite"/>
    </source>
</evidence>
<dbReference type="PANTHER" id="PTHR14991:SF0">
    <property type="entry name" value="RING FINGER PROTEIN 32"/>
    <property type="match status" value="1"/>
</dbReference>
<dbReference type="InterPro" id="IPR027370">
    <property type="entry name" value="Znf-RING_euk"/>
</dbReference>
<evidence type="ECO:0000259" key="6">
    <source>
        <dbReference type="PROSITE" id="PS50089"/>
    </source>
</evidence>
<accession>A0A816X4I5</accession>
<gene>
    <name evidence="7" type="ORF">XDN619_LOCUS26965</name>
</gene>
<dbReference type="CDD" id="cd23767">
    <property type="entry name" value="IQCD"/>
    <property type="match status" value="1"/>
</dbReference>
<feature type="compositionally biased region" description="Polar residues" evidence="5">
    <location>
        <begin position="72"/>
        <end position="81"/>
    </location>
</feature>
<dbReference type="AlphaFoldDB" id="A0A816X4I5"/>
<keyword evidence="1" id="KW-0479">Metal-binding</keyword>
<feature type="domain" description="RING-type" evidence="6">
    <location>
        <begin position="149"/>
        <end position="198"/>
    </location>
</feature>
<dbReference type="EMBL" id="CAJNRG010012689">
    <property type="protein sequence ID" value="CAF2142342.1"/>
    <property type="molecule type" value="Genomic_DNA"/>
</dbReference>
<dbReference type="Gene3D" id="3.30.40.10">
    <property type="entry name" value="Zinc/RING finger domain, C3HC4 (zinc finger)"/>
    <property type="match status" value="2"/>
</dbReference>
<dbReference type="InterPro" id="IPR000048">
    <property type="entry name" value="IQ_motif_EF-hand-BS"/>
</dbReference>
<dbReference type="InterPro" id="IPR001841">
    <property type="entry name" value="Znf_RING"/>
</dbReference>
<dbReference type="InterPro" id="IPR042862">
    <property type="entry name" value="RNF32"/>
</dbReference>
<organism evidence="7 8">
    <name type="scientific">Rotaria magnacalcarata</name>
    <dbReference type="NCBI Taxonomy" id="392030"/>
    <lineage>
        <taxon>Eukaryota</taxon>
        <taxon>Metazoa</taxon>
        <taxon>Spiralia</taxon>
        <taxon>Gnathifera</taxon>
        <taxon>Rotifera</taxon>
        <taxon>Eurotatoria</taxon>
        <taxon>Bdelloidea</taxon>
        <taxon>Philodinida</taxon>
        <taxon>Philodinidae</taxon>
        <taxon>Rotaria</taxon>
    </lineage>
</organism>
<dbReference type="CDD" id="cd16677">
    <property type="entry name" value="RING-H2_RNF32_rpt1"/>
    <property type="match status" value="1"/>
</dbReference>
<proteinExistence type="predicted"/>
<dbReference type="SMART" id="SM00184">
    <property type="entry name" value="RING"/>
    <property type="match status" value="2"/>
</dbReference>
<dbReference type="InterPro" id="IPR013083">
    <property type="entry name" value="Znf_RING/FYVE/PHD"/>
</dbReference>
<feature type="region of interest" description="Disordered" evidence="5">
    <location>
        <begin position="63"/>
        <end position="88"/>
    </location>
</feature>
<name>A0A816X4I5_9BILA</name>
<evidence type="ECO:0000313" key="7">
    <source>
        <dbReference type="EMBL" id="CAF2142342.1"/>
    </source>
</evidence>
<keyword evidence="3" id="KW-0862">Zinc</keyword>
<dbReference type="Proteomes" id="UP000663887">
    <property type="component" value="Unassembled WGS sequence"/>
</dbReference>
<dbReference type="Pfam" id="PF00612">
    <property type="entry name" value="IQ"/>
    <property type="match status" value="1"/>
</dbReference>
<keyword evidence="2 4" id="KW-0863">Zinc-finger</keyword>
<evidence type="ECO:0000256" key="4">
    <source>
        <dbReference type="PROSITE-ProRule" id="PRU00175"/>
    </source>
</evidence>
<evidence type="ECO:0000313" key="8">
    <source>
        <dbReference type="Proteomes" id="UP000663887"/>
    </source>
</evidence>
<evidence type="ECO:0000256" key="1">
    <source>
        <dbReference type="ARBA" id="ARBA00022723"/>
    </source>
</evidence>